<evidence type="ECO:0000313" key="10">
    <source>
        <dbReference type="EMBL" id="CAK8675679.1"/>
    </source>
</evidence>
<feature type="domain" description="C2H2-type" evidence="9">
    <location>
        <begin position="213"/>
        <end position="241"/>
    </location>
</feature>
<feature type="domain" description="C2H2-type" evidence="9">
    <location>
        <begin position="739"/>
        <end position="767"/>
    </location>
</feature>
<dbReference type="SMART" id="SM00355">
    <property type="entry name" value="ZnF_C2H2"/>
    <property type="match status" value="11"/>
</dbReference>
<feature type="compositionally biased region" description="Polar residues" evidence="8">
    <location>
        <begin position="678"/>
        <end position="693"/>
    </location>
</feature>
<evidence type="ECO:0000259" key="9">
    <source>
        <dbReference type="PROSITE" id="PS50157"/>
    </source>
</evidence>
<feature type="domain" description="C2H2-type" evidence="9">
    <location>
        <begin position="768"/>
        <end position="796"/>
    </location>
</feature>
<dbReference type="Gene3D" id="3.30.160.60">
    <property type="entry name" value="Classic Zinc Finger"/>
    <property type="match status" value="6"/>
</dbReference>
<protein>
    <recommendedName>
        <fullName evidence="9">C2H2-type domain-containing protein</fullName>
    </recommendedName>
</protein>
<feature type="domain" description="C2H2-type" evidence="9">
    <location>
        <begin position="797"/>
        <end position="824"/>
    </location>
</feature>
<evidence type="ECO:0000256" key="6">
    <source>
        <dbReference type="ARBA" id="ARBA00023242"/>
    </source>
</evidence>
<comment type="subcellular location">
    <subcellularLocation>
        <location evidence="1">Nucleus</location>
    </subcellularLocation>
</comment>
<dbReference type="InterPro" id="IPR050331">
    <property type="entry name" value="Zinc_finger"/>
</dbReference>
<evidence type="ECO:0000256" key="3">
    <source>
        <dbReference type="ARBA" id="ARBA00022737"/>
    </source>
</evidence>
<evidence type="ECO:0000313" key="11">
    <source>
        <dbReference type="Proteomes" id="UP001642483"/>
    </source>
</evidence>
<dbReference type="PANTHER" id="PTHR16515">
    <property type="entry name" value="PR DOMAIN ZINC FINGER PROTEIN"/>
    <property type="match status" value="1"/>
</dbReference>
<evidence type="ECO:0000256" key="4">
    <source>
        <dbReference type="ARBA" id="ARBA00022771"/>
    </source>
</evidence>
<accession>A0ABP0FB59</accession>
<evidence type="ECO:0000256" key="1">
    <source>
        <dbReference type="ARBA" id="ARBA00004123"/>
    </source>
</evidence>
<keyword evidence="3" id="KW-0677">Repeat</keyword>
<feature type="domain" description="C2H2-type" evidence="9">
    <location>
        <begin position="345"/>
        <end position="373"/>
    </location>
</feature>
<feature type="region of interest" description="Disordered" evidence="8">
    <location>
        <begin position="48"/>
        <end position="67"/>
    </location>
</feature>
<feature type="domain" description="C2H2-type" evidence="9">
    <location>
        <begin position="314"/>
        <end position="342"/>
    </location>
</feature>
<keyword evidence="4 7" id="KW-0863">Zinc-finger</keyword>
<evidence type="ECO:0000256" key="5">
    <source>
        <dbReference type="ARBA" id="ARBA00022833"/>
    </source>
</evidence>
<feature type="domain" description="C2H2-type" evidence="9">
    <location>
        <begin position="835"/>
        <end position="863"/>
    </location>
</feature>
<evidence type="ECO:0000256" key="8">
    <source>
        <dbReference type="SAM" id="MobiDB-lite"/>
    </source>
</evidence>
<name>A0ABP0FB59_CLALP</name>
<comment type="caution">
    <text evidence="10">The sequence shown here is derived from an EMBL/GenBank/DDBJ whole genome shotgun (WGS) entry which is preliminary data.</text>
</comment>
<dbReference type="PANTHER" id="PTHR16515:SF49">
    <property type="entry name" value="GASTRULA ZINC FINGER PROTEIN XLCGF49.1-LIKE-RELATED"/>
    <property type="match status" value="1"/>
</dbReference>
<feature type="region of interest" description="Disordered" evidence="8">
    <location>
        <begin position="532"/>
        <end position="558"/>
    </location>
</feature>
<feature type="region of interest" description="Disordered" evidence="8">
    <location>
        <begin position="664"/>
        <end position="720"/>
    </location>
</feature>
<gene>
    <name evidence="10" type="ORF">CVLEPA_LOCUS5227</name>
</gene>
<keyword evidence="11" id="KW-1185">Reference proteome</keyword>
<reference evidence="10 11" key="1">
    <citation type="submission" date="2024-02" db="EMBL/GenBank/DDBJ databases">
        <authorList>
            <person name="Daric V."/>
            <person name="Darras S."/>
        </authorList>
    </citation>
    <scope>NUCLEOTIDE SEQUENCE [LARGE SCALE GENOMIC DNA]</scope>
</reference>
<feature type="compositionally biased region" description="Polar residues" evidence="8">
    <location>
        <begin position="48"/>
        <end position="60"/>
    </location>
</feature>
<evidence type="ECO:0000256" key="2">
    <source>
        <dbReference type="ARBA" id="ARBA00022723"/>
    </source>
</evidence>
<dbReference type="Proteomes" id="UP001642483">
    <property type="component" value="Unassembled WGS sequence"/>
</dbReference>
<dbReference type="PROSITE" id="PS00028">
    <property type="entry name" value="ZINC_FINGER_C2H2_1"/>
    <property type="match status" value="10"/>
</dbReference>
<dbReference type="InterPro" id="IPR036236">
    <property type="entry name" value="Znf_C2H2_sf"/>
</dbReference>
<dbReference type="SUPFAM" id="SSF57667">
    <property type="entry name" value="beta-beta-alpha zinc fingers"/>
    <property type="match status" value="3"/>
</dbReference>
<dbReference type="Pfam" id="PF00096">
    <property type="entry name" value="zf-C2H2"/>
    <property type="match status" value="5"/>
</dbReference>
<feature type="domain" description="C2H2-type" evidence="9">
    <location>
        <begin position="1068"/>
        <end position="1096"/>
    </location>
</feature>
<evidence type="ECO:0000256" key="7">
    <source>
        <dbReference type="PROSITE-ProRule" id="PRU00042"/>
    </source>
</evidence>
<feature type="domain" description="C2H2-type" evidence="9">
    <location>
        <begin position="242"/>
        <end position="265"/>
    </location>
</feature>
<sequence length="1165" mass="129542">MIASSASNSREVLASMETTSHSAHSYLTQSIDMSDIPAQKDNFVAATTTSGQKQQMTYSSAPLPPSQHDWSHPISQTYNLLPNSSHMVTSHTSLLPSDPGVPVNSQAYPAPYSQNPALTQNATFNINNNNHLAYSQSSVPLAGGKPPYYDGSQPLSQSVPNATPQSDIWPHSAHYMNKPEAPPNAFHAPDPNVKTSAFENSENRGNGRVVRSFPCPKCAKVFKRGDHLKRHLLSVHDRDHPYQCGECPKGFASIDSLIKHNQSSHPDLITSGHLCVRCGIRFATLVEIENHANTLHEEQDIAYMRAINKSSKTFSCMICHKTVSSEKNLKRHIKKLHGESEGSKQLCYKCNTSFDSVSELQAHNTKVHTEEPTYKHDVNSANSAVNMQQAHHAKGNQQSQPQPVHPVIYNTEHQHHNFVQQCDPRQLSESSNFLPPNCQQPYISSTAVQKDANMNPYLFSEQQNLHNPYPCAPVQGQVTFNPTPSIVSSSHHDMKPHLVDAPILEASINNQQQPIESQISITDSLRTPIKEQEVTKQEKNPSPFLSEERSLDLNSSTCNKDSSSVSEAFSKAMKTLSDFSYDDYTLQVDAADYLPAAPSVFRSNSPLPNFHFPSSVQVAEPCATTVPVSYSITQPAQVSQSVFVVGPAVPFSEVASGHTQVQTSAASTDVAPPEIPTYKSQPGKPSSIVSSGSVECANLPLQARRGRPKKRRGTEDEEGEYGAQTMILKEFDDGITLKFNCTVCNQTYDGIDNLMHHVEGVHLSVNPNECCICNKRFAQAGNVKRHIRFVHLRERPFRCRECDSTFDRLCYLQRHMRSHIDSKVNSPDTAHLNPCNCPECGKRCLTAHHLRGHMQRKHFAKNKKQSGSLVKKYGHLFGGSEFQTMLGVKELDEFGRPINPTGKSKSRKTSRQMNGINSQIYKEKKEANCSNLLNEVGNIMVTSHQNPASNELQVNPEIQKPKFPTSLNNTSSMMAPRAYAVTNAVVKPTTKISKQKPHSHAGPSMGKKGNKSKKSQFRLYNNLGKFNKNKQRQLLQYKCQHCPSRRFPSLSLLKSHIAVEHHSTTHRHLCLLCGRSYSTRSLLVVHVKKSHEQKASVRARKNNSTVPPFGKITLHRKVDKSSPCQSISDKHAKMPLPGSFELKSDYQPQPYPSVSHIPTHSMLQT</sequence>
<proteinExistence type="predicted"/>
<organism evidence="10 11">
    <name type="scientific">Clavelina lepadiformis</name>
    <name type="common">Light-bulb sea squirt</name>
    <name type="synonym">Ascidia lepadiformis</name>
    <dbReference type="NCBI Taxonomy" id="159417"/>
    <lineage>
        <taxon>Eukaryota</taxon>
        <taxon>Metazoa</taxon>
        <taxon>Chordata</taxon>
        <taxon>Tunicata</taxon>
        <taxon>Ascidiacea</taxon>
        <taxon>Aplousobranchia</taxon>
        <taxon>Clavelinidae</taxon>
        <taxon>Clavelina</taxon>
    </lineage>
</organism>
<dbReference type="InterPro" id="IPR013087">
    <property type="entry name" value="Znf_C2H2_type"/>
</dbReference>
<dbReference type="PROSITE" id="PS50157">
    <property type="entry name" value="ZINC_FINGER_C2H2_2"/>
    <property type="match status" value="9"/>
</dbReference>
<keyword evidence="5" id="KW-0862">Zinc</keyword>
<keyword evidence="6" id="KW-0539">Nucleus</keyword>
<keyword evidence="2" id="KW-0479">Metal-binding</keyword>
<feature type="region of interest" description="Disordered" evidence="8">
    <location>
        <begin position="990"/>
        <end position="1013"/>
    </location>
</feature>
<dbReference type="EMBL" id="CAWYQH010000024">
    <property type="protein sequence ID" value="CAK8675679.1"/>
    <property type="molecule type" value="Genomic_DNA"/>
</dbReference>